<feature type="compositionally biased region" description="Low complexity" evidence="1">
    <location>
        <begin position="96"/>
        <end position="126"/>
    </location>
</feature>
<reference evidence="3 4" key="1">
    <citation type="journal article" date="2013" name="PLoS Genet.">
        <title>The genome and development-dependent transcriptomes of Pyronema confluens: a window into fungal evolution.</title>
        <authorList>
            <person name="Traeger S."/>
            <person name="Altegoer F."/>
            <person name="Freitag M."/>
            <person name="Gabaldon T."/>
            <person name="Kempken F."/>
            <person name="Kumar A."/>
            <person name="Marcet-Houben M."/>
            <person name="Poggeler S."/>
            <person name="Stajich J.E."/>
            <person name="Nowrousian M."/>
        </authorList>
    </citation>
    <scope>NUCLEOTIDE SEQUENCE [LARGE SCALE GENOMIC DNA]</scope>
    <source>
        <strain evidence="4">CBS 100304</strain>
        <tissue evidence="3">Vegetative mycelium</tissue>
    </source>
</reference>
<dbReference type="GO" id="GO:0008312">
    <property type="term" value="F:7S RNA binding"/>
    <property type="evidence" value="ECO:0007669"/>
    <property type="project" value="InterPro"/>
</dbReference>
<dbReference type="EMBL" id="HF935497">
    <property type="protein sequence ID" value="CCX30914.1"/>
    <property type="molecule type" value="Genomic_DNA"/>
</dbReference>
<dbReference type="AlphaFoldDB" id="U4LFN4"/>
<dbReference type="Gene3D" id="3.30.720.10">
    <property type="entry name" value="Signal recognition particle alu RNA binding heterodimer, srp9/1"/>
    <property type="match status" value="1"/>
</dbReference>
<dbReference type="InterPro" id="IPR039432">
    <property type="entry name" value="SRP9_dom"/>
</dbReference>
<evidence type="ECO:0000259" key="2">
    <source>
        <dbReference type="Pfam" id="PF05486"/>
    </source>
</evidence>
<dbReference type="GO" id="GO:0005786">
    <property type="term" value="C:signal recognition particle, endoplasmic reticulum targeting"/>
    <property type="evidence" value="ECO:0007669"/>
    <property type="project" value="TreeGrafter"/>
</dbReference>
<evidence type="ECO:0000313" key="4">
    <source>
        <dbReference type="Proteomes" id="UP000018144"/>
    </source>
</evidence>
<organism evidence="3 4">
    <name type="scientific">Pyronema omphalodes (strain CBS 100304)</name>
    <name type="common">Pyronema confluens</name>
    <dbReference type="NCBI Taxonomy" id="1076935"/>
    <lineage>
        <taxon>Eukaryota</taxon>
        <taxon>Fungi</taxon>
        <taxon>Dikarya</taxon>
        <taxon>Ascomycota</taxon>
        <taxon>Pezizomycotina</taxon>
        <taxon>Pezizomycetes</taxon>
        <taxon>Pezizales</taxon>
        <taxon>Pyronemataceae</taxon>
        <taxon>Pyronema</taxon>
    </lineage>
</organism>
<dbReference type="OrthoDB" id="5419752at2759"/>
<protein>
    <submittedName>
        <fullName evidence="3">Similar to Uncharacterized protein C17H9.07 acc. no. O13804</fullName>
    </submittedName>
</protein>
<feature type="region of interest" description="Disordered" evidence="1">
    <location>
        <begin position="88"/>
        <end position="137"/>
    </location>
</feature>
<evidence type="ECO:0000256" key="1">
    <source>
        <dbReference type="SAM" id="MobiDB-lite"/>
    </source>
</evidence>
<gene>
    <name evidence="3" type="ORF">PCON_09515</name>
</gene>
<dbReference type="STRING" id="1076935.U4LFN4"/>
<dbReference type="Proteomes" id="UP000018144">
    <property type="component" value="Unassembled WGS sequence"/>
</dbReference>
<dbReference type="Pfam" id="PF05486">
    <property type="entry name" value="SRP9-21"/>
    <property type="match status" value="1"/>
</dbReference>
<sequence>MKVTTTPQEFQTASSQLICAYPKSTKITTHYHASTPNKGSLTLKTYDPVSGSVIKFSTSKIADVGRLITALHKLARETVGASELVEEAEKMEVDTPAEAVPAAAAADPTATPAPAAKAPAQQTQQAPKKKGGKGKKK</sequence>
<name>U4LFN4_PYROM</name>
<dbReference type="GO" id="GO:0006614">
    <property type="term" value="P:SRP-dependent cotranslational protein targeting to membrane"/>
    <property type="evidence" value="ECO:0007669"/>
    <property type="project" value="InterPro"/>
</dbReference>
<proteinExistence type="predicted"/>
<evidence type="ECO:0000313" key="3">
    <source>
        <dbReference type="EMBL" id="CCX30914.1"/>
    </source>
</evidence>
<dbReference type="PANTHER" id="PTHR12834:SF12">
    <property type="entry name" value="SIGNAL RECOGNITION PARTICLE 9 KDA PROTEIN"/>
    <property type="match status" value="1"/>
</dbReference>
<dbReference type="eggNOG" id="ENOG502SD1I">
    <property type="taxonomic scope" value="Eukaryota"/>
</dbReference>
<feature type="domain" description="SRP9" evidence="2">
    <location>
        <begin position="6"/>
        <end position="77"/>
    </location>
</feature>
<dbReference type="InterPro" id="IPR039914">
    <property type="entry name" value="SRP9-like"/>
</dbReference>
<dbReference type="OMA" id="YETNKGA"/>
<dbReference type="PANTHER" id="PTHR12834">
    <property type="entry name" value="SIGNAL RECOGNITION PARTICLE 9 KDA PROTEIN"/>
    <property type="match status" value="1"/>
</dbReference>
<feature type="compositionally biased region" description="Basic residues" evidence="1">
    <location>
        <begin position="127"/>
        <end position="137"/>
    </location>
</feature>
<accession>U4LFN4</accession>
<keyword evidence="4" id="KW-1185">Reference proteome</keyword>
<dbReference type="InterPro" id="IPR009018">
    <property type="entry name" value="Signal_recog_particle_SRP9/14"/>
</dbReference>